<feature type="compositionally biased region" description="Basic and acidic residues" evidence="1">
    <location>
        <begin position="184"/>
        <end position="219"/>
    </location>
</feature>
<feature type="non-terminal residue" evidence="2">
    <location>
        <position position="1"/>
    </location>
</feature>
<evidence type="ECO:0000256" key="1">
    <source>
        <dbReference type="SAM" id="MobiDB-lite"/>
    </source>
</evidence>
<feature type="compositionally biased region" description="Basic and acidic residues" evidence="1">
    <location>
        <begin position="323"/>
        <end position="335"/>
    </location>
</feature>
<reference evidence="2" key="1">
    <citation type="submission" date="2020-02" db="EMBL/GenBank/DDBJ databases">
        <authorList>
            <person name="Meier V. D."/>
        </authorList>
    </citation>
    <scope>NUCLEOTIDE SEQUENCE</scope>
    <source>
        <strain evidence="2">AVDCRST_MAG67</strain>
    </source>
</reference>
<feature type="compositionally biased region" description="Basic and acidic residues" evidence="1">
    <location>
        <begin position="124"/>
        <end position="136"/>
    </location>
</feature>
<feature type="non-terminal residue" evidence="2">
    <location>
        <position position="335"/>
    </location>
</feature>
<proteinExistence type="predicted"/>
<feature type="compositionally biased region" description="Basic residues" evidence="1">
    <location>
        <begin position="312"/>
        <end position="322"/>
    </location>
</feature>
<feature type="compositionally biased region" description="Basic and acidic residues" evidence="1">
    <location>
        <begin position="70"/>
        <end position="81"/>
    </location>
</feature>
<dbReference type="AlphaFoldDB" id="A0A6J4RJ18"/>
<sequence>ANPSTPRIVRRVRRAAGGPRCVRRLVRGRQDADDVLRSHRADPQPGGQAVRGCFGLRRPDALRRQPAAGVDDHGRGQELARRPLLRAGRGLAERRREAGPAARAPGRHPRQGARALPVRGRQVGRHDRPLAGDRLRCKGQPVRPARLAAGAHRREVEGPRRLGAAQCVDAGLRHGAAARRGRGRREEMARGDGRQRHAGLRLEHPDPRRDRQGRARPRPDQPLLRRRGAGRGPRLPGQGPLPAQRPRLARQHRRRRRAGLDRQQGAGAEVRAPDALRRGAALLRRQLQGIPPRHGRPGTEGAHAAQRDPRTGHRPRQARRPAGHGEAHARDRGAV</sequence>
<name>A0A6J4RJ18_9ACTN</name>
<feature type="region of interest" description="Disordered" evidence="1">
    <location>
        <begin position="175"/>
        <end position="335"/>
    </location>
</feature>
<dbReference type="EMBL" id="CADCVQ010000017">
    <property type="protein sequence ID" value="CAA9475106.1"/>
    <property type="molecule type" value="Genomic_DNA"/>
</dbReference>
<feature type="compositionally biased region" description="Basic residues" evidence="1">
    <location>
        <begin position="247"/>
        <end position="257"/>
    </location>
</feature>
<accession>A0A6J4RJ18</accession>
<feature type="compositionally biased region" description="Low complexity" evidence="1">
    <location>
        <begin position="232"/>
        <end position="246"/>
    </location>
</feature>
<gene>
    <name evidence="2" type="ORF">AVDCRST_MAG67-496</name>
</gene>
<organism evidence="2">
    <name type="scientific">uncultured Solirubrobacteraceae bacterium</name>
    <dbReference type="NCBI Taxonomy" id="1162706"/>
    <lineage>
        <taxon>Bacteria</taxon>
        <taxon>Bacillati</taxon>
        <taxon>Actinomycetota</taxon>
        <taxon>Thermoleophilia</taxon>
        <taxon>Solirubrobacterales</taxon>
        <taxon>Solirubrobacteraceae</taxon>
        <taxon>environmental samples</taxon>
    </lineage>
</organism>
<protein>
    <submittedName>
        <fullName evidence="2">Ferric iron ABC transporter, iron-binding protein</fullName>
    </submittedName>
</protein>
<evidence type="ECO:0000313" key="2">
    <source>
        <dbReference type="EMBL" id="CAA9475106.1"/>
    </source>
</evidence>
<feature type="compositionally biased region" description="Low complexity" evidence="1">
    <location>
        <begin position="278"/>
        <end position="289"/>
    </location>
</feature>
<feature type="region of interest" description="Disordered" evidence="1">
    <location>
        <begin position="65"/>
        <end position="140"/>
    </location>
</feature>